<dbReference type="EMBL" id="JAUPFM010000001">
    <property type="protein sequence ID" value="KAK2861540.1"/>
    <property type="molecule type" value="Genomic_DNA"/>
</dbReference>
<feature type="coiled-coil region" evidence="1">
    <location>
        <begin position="7"/>
        <end position="41"/>
    </location>
</feature>
<evidence type="ECO:0000313" key="3">
    <source>
        <dbReference type="Proteomes" id="UP001187415"/>
    </source>
</evidence>
<proteinExistence type="predicted"/>
<dbReference type="Proteomes" id="UP001187415">
    <property type="component" value="Unassembled WGS sequence"/>
</dbReference>
<keyword evidence="3" id="KW-1185">Reference proteome</keyword>
<organism evidence="2 3">
    <name type="scientific">Channa striata</name>
    <name type="common">Snakehead murrel</name>
    <name type="synonym">Ophicephalus striatus</name>
    <dbReference type="NCBI Taxonomy" id="64152"/>
    <lineage>
        <taxon>Eukaryota</taxon>
        <taxon>Metazoa</taxon>
        <taxon>Chordata</taxon>
        <taxon>Craniata</taxon>
        <taxon>Vertebrata</taxon>
        <taxon>Euteleostomi</taxon>
        <taxon>Actinopterygii</taxon>
        <taxon>Neopterygii</taxon>
        <taxon>Teleostei</taxon>
        <taxon>Neoteleostei</taxon>
        <taxon>Acanthomorphata</taxon>
        <taxon>Anabantaria</taxon>
        <taxon>Anabantiformes</taxon>
        <taxon>Channoidei</taxon>
        <taxon>Channidae</taxon>
        <taxon>Channa</taxon>
    </lineage>
</organism>
<gene>
    <name evidence="2" type="ORF">Q5P01_001073</name>
</gene>
<keyword evidence="1" id="KW-0175">Coiled coil</keyword>
<sequence length="154" mass="17688">MSEYLKRHEMFINDERLQEELQRLERQLSEYLTKLKNSLLQDGQMSTRGFKIWVNGASFHVQMLIHKVRLDNTNNVHPISAAIDAYLGDLDKLVEEYKTYKTRVTSVYTSDCGDICQVSETSGTFVSSRVLCPERCTVSDGACRGTSWTETWGH</sequence>
<evidence type="ECO:0000313" key="2">
    <source>
        <dbReference type="EMBL" id="KAK2861540.1"/>
    </source>
</evidence>
<accession>A0AA88NNP5</accession>
<comment type="caution">
    <text evidence="2">The sequence shown here is derived from an EMBL/GenBank/DDBJ whole genome shotgun (WGS) entry which is preliminary data.</text>
</comment>
<protein>
    <submittedName>
        <fullName evidence="2">Uncharacterized protein</fullName>
    </submittedName>
</protein>
<evidence type="ECO:0000256" key="1">
    <source>
        <dbReference type="SAM" id="Coils"/>
    </source>
</evidence>
<name>A0AA88NNP5_CHASR</name>
<reference evidence="2" key="1">
    <citation type="submission" date="2023-07" db="EMBL/GenBank/DDBJ databases">
        <title>Chromosome-level Genome Assembly of Striped Snakehead (Channa striata).</title>
        <authorList>
            <person name="Liu H."/>
        </authorList>
    </citation>
    <scope>NUCLEOTIDE SEQUENCE</scope>
    <source>
        <strain evidence="2">Gz</strain>
        <tissue evidence="2">Muscle</tissue>
    </source>
</reference>
<dbReference type="AlphaFoldDB" id="A0AA88NNP5"/>